<dbReference type="AlphaFoldDB" id="A0A944M3N1"/>
<dbReference type="PANTHER" id="PTHR33823">
    <property type="entry name" value="RNA POLYMERASE-BINDING TRANSCRIPTION FACTOR DKSA-RELATED"/>
    <property type="match status" value="1"/>
</dbReference>
<accession>A0A944M3N1</accession>
<evidence type="ECO:0000256" key="1">
    <source>
        <dbReference type="ARBA" id="ARBA00022723"/>
    </source>
</evidence>
<dbReference type="InterPro" id="IPR000962">
    <property type="entry name" value="Znf_DskA_TraR"/>
</dbReference>
<dbReference type="Gene3D" id="1.20.120.910">
    <property type="entry name" value="DksA, coiled-coil domain"/>
    <property type="match status" value="1"/>
</dbReference>
<evidence type="ECO:0000256" key="3">
    <source>
        <dbReference type="ARBA" id="ARBA00022833"/>
    </source>
</evidence>
<protein>
    <submittedName>
        <fullName evidence="6">TraR/DksA C4-type zinc finger protein</fullName>
    </submittedName>
</protein>
<feature type="zinc finger region" description="dksA C4-type" evidence="4">
    <location>
        <begin position="85"/>
        <end position="109"/>
    </location>
</feature>
<dbReference type="GO" id="GO:0008270">
    <property type="term" value="F:zinc ion binding"/>
    <property type="evidence" value="ECO:0007669"/>
    <property type="project" value="UniProtKB-KW"/>
</dbReference>
<keyword evidence="3" id="KW-0862">Zinc</keyword>
<dbReference type="Pfam" id="PF01258">
    <property type="entry name" value="zf-dskA_traR"/>
    <property type="match status" value="1"/>
</dbReference>
<dbReference type="SUPFAM" id="SSF57716">
    <property type="entry name" value="Glucocorticoid receptor-like (DNA-binding domain)"/>
    <property type="match status" value="1"/>
</dbReference>
<evidence type="ECO:0000256" key="4">
    <source>
        <dbReference type="PROSITE-ProRule" id="PRU00510"/>
    </source>
</evidence>
<evidence type="ECO:0000259" key="5">
    <source>
        <dbReference type="Pfam" id="PF01258"/>
    </source>
</evidence>
<reference evidence="6 7" key="1">
    <citation type="submission" date="2021-05" db="EMBL/GenBank/DDBJ databases">
        <title>Genetic and Functional Diversity in Clade A Lucinid endosymbionts from the Bahamas.</title>
        <authorList>
            <person name="Giani N.M."/>
            <person name="Engel A.S."/>
            <person name="Campbell B.J."/>
        </authorList>
    </citation>
    <scope>NUCLEOTIDE SEQUENCE [LARGE SCALE GENOMIC DNA]</scope>
    <source>
        <strain evidence="6">LUC16012Gg_MoonRockCtena</strain>
    </source>
</reference>
<dbReference type="PANTHER" id="PTHR33823:SF4">
    <property type="entry name" value="GENERAL STRESS PROTEIN 16O"/>
    <property type="match status" value="1"/>
</dbReference>
<proteinExistence type="predicted"/>
<gene>
    <name evidence="6" type="ORF">KME65_00485</name>
</gene>
<dbReference type="EMBL" id="JAHHGM010000001">
    <property type="protein sequence ID" value="MBT2987416.1"/>
    <property type="molecule type" value="Genomic_DNA"/>
</dbReference>
<feature type="domain" description="Zinc finger DksA/TraR C4-type" evidence="5">
    <location>
        <begin position="80"/>
        <end position="111"/>
    </location>
</feature>
<keyword evidence="2" id="KW-0863">Zinc-finger</keyword>
<sequence>MTPKELASLKERLLHLRTELQAVDETSQAAGETVELDQSRVGRLSRMDALQAQQMAQETARRRQQQLSKIAGALRRIDAGEYGYCFVCKEPINIQRLMAEPTTTRCIDCAES</sequence>
<comment type="caution">
    <text evidence="6">The sequence shown here is derived from an EMBL/GenBank/DDBJ whole genome shotgun (WGS) entry which is preliminary data.</text>
</comment>
<organism evidence="6 7">
    <name type="scientific">Candidatus Thiodiazotropha taylori</name>
    <dbReference type="NCBI Taxonomy" id="2792791"/>
    <lineage>
        <taxon>Bacteria</taxon>
        <taxon>Pseudomonadati</taxon>
        <taxon>Pseudomonadota</taxon>
        <taxon>Gammaproteobacteria</taxon>
        <taxon>Chromatiales</taxon>
        <taxon>Sedimenticolaceae</taxon>
        <taxon>Candidatus Thiodiazotropha</taxon>
    </lineage>
</organism>
<keyword evidence="1" id="KW-0479">Metal-binding</keyword>
<evidence type="ECO:0000256" key="2">
    <source>
        <dbReference type="ARBA" id="ARBA00022771"/>
    </source>
</evidence>
<evidence type="ECO:0000313" key="7">
    <source>
        <dbReference type="Proteomes" id="UP000770889"/>
    </source>
</evidence>
<dbReference type="SUPFAM" id="SSF109635">
    <property type="entry name" value="DnaK suppressor protein DksA, alpha-hairpin domain"/>
    <property type="match status" value="1"/>
</dbReference>
<dbReference type="PROSITE" id="PS51128">
    <property type="entry name" value="ZF_DKSA_2"/>
    <property type="match status" value="1"/>
</dbReference>
<dbReference type="Proteomes" id="UP000770889">
    <property type="component" value="Unassembled WGS sequence"/>
</dbReference>
<dbReference type="InterPro" id="IPR037187">
    <property type="entry name" value="DnaK_N"/>
</dbReference>
<name>A0A944M3N1_9GAMM</name>
<evidence type="ECO:0000313" key="6">
    <source>
        <dbReference type="EMBL" id="MBT2987416.1"/>
    </source>
</evidence>